<dbReference type="AlphaFoldDB" id="A0A6L9MTN8"/>
<comment type="caution">
    <text evidence="2">The sequence shown here is derived from an EMBL/GenBank/DDBJ whole genome shotgun (WGS) entry which is preliminary data.</text>
</comment>
<dbReference type="InterPro" id="IPR026634">
    <property type="entry name" value="TPST-like"/>
</dbReference>
<dbReference type="PANTHER" id="PTHR12788">
    <property type="entry name" value="PROTEIN-TYROSINE SULFOTRANSFERASE 2"/>
    <property type="match status" value="1"/>
</dbReference>
<evidence type="ECO:0000313" key="2">
    <source>
        <dbReference type="EMBL" id="NDW21612.1"/>
    </source>
</evidence>
<organism evidence="2 3">
    <name type="scientific">Alteromonas hispanica</name>
    <dbReference type="NCBI Taxonomy" id="315421"/>
    <lineage>
        <taxon>Bacteria</taxon>
        <taxon>Pseudomonadati</taxon>
        <taxon>Pseudomonadota</taxon>
        <taxon>Gammaproteobacteria</taxon>
        <taxon>Alteromonadales</taxon>
        <taxon>Alteromonadaceae</taxon>
        <taxon>Alteromonas/Salinimonas group</taxon>
        <taxon>Alteromonas</taxon>
    </lineage>
</organism>
<proteinExistence type="predicted"/>
<keyword evidence="3" id="KW-1185">Reference proteome</keyword>
<name>A0A6L9MTN8_9ALTE</name>
<dbReference type="EMBL" id="JAAAWP010000004">
    <property type="protein sequence ID" value="NDW21612.1"/>
    <property type="molecule type" value="Genomic_DNA"/>
</dbReference>
<dbReference type="Gene3D" id="3.40.50.300">
    <property type="entry name" value="P-loop containing nucleotide triphosphate hydrolases"/>
    <property type="match status" value="1"/>
</dbReference>
<evidence type="ECO:0000256" key="1">
    <source>
        <dbReference type="ARBA" id="ARBA00022679"/>
    </source>
</evidence>
<dbReference type="Pfam" id="PF13469">
    <property type="entry name" value="Sulfotransfer_3"/>
    <property type="match status" value="1"/>
</dbReference>
<dbReference type="InterPro" id="IPR027417">
    <property type="entry name" value="P-loop_NTPase"/>
</dbReference>
<sequence length="279" mass="32513">MIKKPIFIIGTQRSGTTLLTRMLSAHPELFIQNEMGDWGVFHKPYAPEELHERIAKKLCSHGVNLKELQEKKKRWGWKDPMLTPHIFELAASYPDAKFIVLVRDPRAVVASYIENAWGLGTNAYTGALRWKKEVAHQLTLLNVYPDRCLLLKYESLIESTVDCLEDVVEFIGVDYDELMLNYHQKPLEFSQNASNANTRKPINQNSLNKWKRTLSRRQIGTINAVCKSLMQQLHFLNEIEQTHHPKTLEKYGYLIHQALVGEYQLQYQLRKARRARQKK</sequence>
<gene>
    <name evidence="2" type="ORF">GTW09_08795</name>
</gene>
<dbReference type="GO" id="GO:0008476">
    <property type="term" value="F:protein-tyrosine sulfotransferase activity"/>
    <property type="evidence" value="ECO:0007669"/>
    <property type="project" value="InterPro"/>
</dbReference>
<dbReference type="PANTHER" id="PTHR12788:SF10">
    <property type="entry name" value="PROTEIN-TYROSINE SULFOTRANSFERASE"/>
    <property type="match status" value="1"/>
</dbReference>
<dbReference type="Proteomes" id="UP000478837">
    <property type="component" value="Unassembled WGS sequence"/>
</dbReference>
<keyword evidence="1" id="KW-0808">Transferase</keyword>
<dbReference type="RefSeq" id="WP_163111573.1">
    <property type="nucleotide sequence ID" value="NZ_JAAAWP010000004.1"/>
</dbReference>
<evidence type="ECO:0000313" key="3">
    <source>
        <dbReference type="Proteomes" id="UP000478837"/>
    </source>
</evidence>
<reference evidence="2 3" key="1">
    <citation type="submission" date="2020-01" db="EMBL/GenBank/DDBJ databases">
        <title>Genomes of bacteria type strains.</title>
        <authorList>
            <person name="Chen J."/>
            <person name="Zhu S."/>
            <person name="Yang J."/>
        </authorList>
    </citation>
    <scope>NUCLEOTIDE SEQUENCE [LARGE SCALE GENOMIC DNA]</scope>
    <source>
        <strain evidence="2 3">LMG 22958</strain>
    </source>
</reference>
<dbReference type="SUPFAM" id="SSF52540">
    <property type="entry name" value="P-loop containing nucleoside triphosphate hydrolases"/>
    <property type="match status" value="1"/>
</dbReference>
<protein>
    <submittedName>
        <fullName evidence="2">Uncharacterized protein</fullName>
    </submittedName>
</protein>
<accession>A0A6L9MTN8</accession>